<sequence length="152" mass="17171">MVRERKCILCHIVYSSKKEMDEHMRSMLHHRELENLKGRFGIEMVPLVQNEQEVLDLDEEPDLSSLEGFQWEGVSISSSSGLARKRSLSESSVIMDRAPSVYSFFSEEGTGKENEPQQIISPCNSLSATQSQKATMYFKQEVAPLSPSLRSG</sequence>
<dbReference type="SUPFAM" id="SSF57667">
    <property type="entry name" value="beta-beta-alpha zinc fingers"/>
    <property type="match status" value="1"/>
</dbReference>
<dbReference type="GO" id="GO:0005829">
    <property type="term" value="C:cytosol"/>
    <property type="evidence" value="ECO:0007669"/>
    <property type="project" value="TreeGrafter"/>
</dbReference>
<evidence type="ECO:0000259" key="1">
    <source>
        <dbReference type="PROSITE" id="PS00028"/>
    </source>
</evidence>
<accession>A0A8C6W6X1</accession>
<dbReference type="GO" id="GO:0008286">
    <property type="term" value="P:insulin receptor signaling pathway"/>
    <property type="evidence" value="ECO:0007669"/>
    <property type="project" value="TreeGrafter"/>
</dbReference>
<dbReference type="GO" id="GO:0003723">
    <property type="term" value="F:RNA binding"/>
    <property type="evidence" value="ECO:0007669"/>
    <property type="project" value="InterPro"/>
</dbReference>
<evidence type="ECO:0000313" key="2">
    <source>
        <dbReference type="Ensembl" id="ENSNGAP00000012323.1"/>
    </source>
</evidence>
<dbReference type="Proteomes" id="UP000694381">
    <property type="component" value="Unassembled WGS sequence"/>
</dbReference>
<evidence type="ECO:0000313" key="3">
    <source>
        <dbReference type="Proteomes" id="UP000694381"/>
    </source>
</evidence>
<dbReference type="Ensembl" id="ENSNGAT00000017880.1">
    <property type="protein sequence ID" value="ENSNGAP00000012323.1"/>
    <property type="gene ID" value="ENSNGAG00000014208.1"/>
</dbReference>
<name>A0A8C6W6X1_NANGA</name>
<dbReference type="PANTHER" id="PTHR14435">
    <property type="entry name" value="ZINC FINGER PROTEIN 106"/>
    <property type="match status" value="1"/>
</dbReference>
<reference evidence="2" key="2">
    <citation type="submission" date="2025-09" db="UniProtKB">
        <authorList>
            <consortium name="Ensembl"/>
        </authorList>
    </citation>
    <scope>IDENTIFICATION</scope>
</reference>
<reference evidence="2" key="1">
    <citation type="submission" date="2025-08" db="UniProtKB">
        <authorList>
            <consortium name="Ensembl"/>
        </authorList>
    </citation>
    <scope>IDENTIFICATION</scope>
</reference>
<dbReference type="PROSITE" id="PS00028">
    <property type="entry name" value="ZINC_FINGER_C2H2_1"/>
    <property type="match status" value="1"/>
</dbReference>
<dbReference type="InterPro" id="IPR013087">
    <property type="entry name" value="Znf_C2H2_type"/>
</dbReference>
<keyword evidence="3" id="KW-1185">Reference proteome</keyword>
<proteinExistence type="predicted"/>
<dbReference type="GO" id="GO:0017124">
    <property type="term" value="F:SH3 domain binding"/>
    <property type="evidence" value="ECO:0007669"/>
    <property type="project" value="TreeGrafter"/>
</dbReference>
<organism evidence="2 3">
    <name type="scientific">Nannospalax galili</name>
    <name type="common">Northern Israeli blind subterranean mole rat</name>
    <name type="synonym">Spalax galili</name>
    <dbReference type="NCBI Taxonomy" id="1026970"/>
    <lineage>
        <taxon>Eukaryota</taxon>
        <taxon>Metazoa</taxon>
        <taxon>Chordata</taxon>
        <taxon>Craniata</taxon>
        <taxon>Vertebrata</taxon>
        <taxon>Euteleostomi</taxon>
        <taxon>Mammalia</taxon>
        <taxon>Eutheria</taxon>
        <taxon>Euarchontoglires</taxon>
        <taxon>Glires</taxon>
        <taxon>Rodentia</taxon>
        <taxon>Myomorpha</taxon>
        <taxon>Muroidea</taxon>
        <taxon>Spalacidae</taxon>
        <taxon>Spalacinae</taxon>
        <taxon>Nannospalax</taxon>
    </lineage>
</organism>
<dbReference type="GeneTree" id="ENSGT00940000157336"/>
<dbReference type="InterPro" id="IPR036236">
    <property type="entry name" value="Znf_C2H2_sf"/>
</dbReference>
<gene>
    <name evidence="2" type="primary">Znf106</name>
</gene>
<dbReference type="PANTHER" id="PTHR14435:SF2">
    <property type="entry name" value="ZINC FINGER PROTEIN 106"/>
    <property type="match status" value="1"/>
</dbReference>
<dbReference type="GO" id="GO:0016020">
    <property type="term" value="C:membrane"/>
    <property type="evidence" value="ECO:0007669"/>
    <property type="project" value="TreeGrafter"/>
</dbReference>
<dbReference type="AlphaFoldDB" id="A0A8C6W6X1"/>
<feature type="domain" description="C2H2-type" evidence="1">
    <location>
        <begin position="7"/>
        <end position="29"/>
    </location>
</feature>
<protein>
    <submittedName>
        <fullName evidence="2">Zinc finger protein 106</fullName>
    </submittedName>
</protein>
<dbReference type="InterPro" id="IPR042622">
    <property type="entry name" value="Znf106"/>
</dbReference>